<evidence type="ECO:0000256" key="1">
    <source>
        <dbReference type="SAM" id="Phobius"/>
    </source>
</evidence>
<sequence length="145" mass="15262">MIDNSGIGDDDSEARDCGSGLVGTIGGLLVFLALMLFAVQSLIGVYARSMVTDAAYEGARLVAGARVDQGDSAARRSAQRDAELEVRSLLGEFGETIALDWSETTPETVALTVKARPPGFAFASLGPGALSLIEKTVRVRVEQMQ</sequence>
<feature type="transmembrane region" description="Helical" evidence="1">
    <location>
        <begin position="20"/>
        <end position="39"/>
    </location>
</feature>
<gene>
    <name evidence="3" type="ORF">UFOPK1835_00909</name>
</gene>
<evidence type="ECO:0000259" key="2">
    <source>
        <dbReference type="Pfam" id="PF07811"/>
    </source>
</evidence>
<evidence type="ECO:0000313" key="3">
    <source>
        <dbReference type="EMBL" id="CAB4608234.1"/>
    </source>
</evidence>
<name>A0A6J6HAH8_9ZZZZ</name>
<keyword evidence="1" id="KW-0812">Transmembrane</keyword>
<accession>A0A6J6HAH8</accession>
<feature type="domain" description="TadE-like" evidence="2">
    <location>
        <begin position="28"/>
        <end position="60"/>
    </location>
</feature>
<keyword evidence="1" id="KW-0472">Membrane</keyword>
<dbReference type="Pfam" id="PF07811">
    <property type="entry name" value="TadE"/>
    <property type="match status" value="1"/>
</dbReference>
<organism evidence="3">
    <name type="scientific">freshwater metagenome</name>
    <dbReference type="NCBI Taxonomy" id="449393"/>
    <lineage>
        <taxon>unclassified sequences</taxon>
        <taxon>metagenomes</taxon>
        <taxon>ecological metagenomes</taxon>
    </lineage>
</organism>
<reference evidence="3" key="1">
    <citation type="submission" date="2020-05" db="EMBL/GenBank/DDBJ databases">
        <authorList>
            <person name="Chiriac C."/>
            <person name="Salcher M."/>
            <person name="Ghai R."/>
            <person name="Kavagutti S V."/>
        </authorList>
    </citation>
    <scope>NUCLEOTIDE SEQUENCE</scope>
</reference>
<dbReference type="AlphaFoldDB" id="A0A6J6HAH8"/>
<dbReference type="EMBL" id="CAEZUP010000031">
    <property type="protein sequence ID" value="CAB4608234.1"/>
    <property type="molecule type" value="Genomic_DNA"/>
</dbReference>
<proteinExistence type="predicted"/>
<dbReference type="InterPro" id="IPR012495">
    <property type="entry name" value="TadE-like_dom"/>
</dbReference>
<protein>
    <submittedName>
        <fullName evidence="3">Unannotated protein</fullName>
    </submittedName>
</protein>
<keyword evidence="1" id="KW-1133">Transmembrane helix</keyword>